<evidence type="ECO:0000256" key="8">
    <source>
        <dbReference type="SAM" id="SignalP"/>
    </source>
</evidence>
<evidence type="ECO:0000256" key="6">
    <source>
        <dbReference type="ARBA" id="ARBA00023136"/>
    </source>
</evidence>
<dbReference type="GO" id="GO:1990281">
    <property type="term" value="C:efflux pump complex"/>
    <property type="evidence" value="ECO:0007669"/>
    <property type="project" value="TreeGrafter"/>
</dbReference>
<proteinExistence type="inferred from homology"/>
<evidence type="ECO:0000256" key="7">
    <source>
        <dbReference type="ARBA" id="ARBA00023237"/>
    </source>
</evidence>
<gene>
    <name evidence="9" type="ORF">EV692_2210</name>
</gene>
<keyword evidence="3" id="KW-0813">Transport</keyword>
<dbReference type="GO" id="GO:0015562">
    <property type="term" value="F:efflux transmembrane transporter activity"/>
    <property type="evidence" value="ECO:0007669"/>
    <property type="project" value="InterPro"/>
</dbReference>
<dbReference type="SUPFAM" id="SSF56954">
    <property type="entry name" value="Outer membrane efflux proteins (OEP)"/>
    <property type="match status" value="1"/>
</dbReference>
<feature type="signal peptide" evidence="8">
    <location>
        <begin position="1"/>
        <end position="22"/>
    </location>
</feature>
<feature type="chain" id="PRO_5030099071" evidence="8">
    <location>
        <begin position="23"/>
        <end position="419"/>
    </location>
</feature>
<sequence length="419" mass="46749">MKTLMKSCFALLVAAVSLPSVAQQGGLKEIMQAAMKGDPLIQEAKANIDIANTQVKISQAGHWPVVGVATKQKMASRYNDHYTRSNTSHNTLQASVNLYSWGEISNSVERDKQGQRYAEHKYDETREQLGREVGQIYLNALRAKEYIAVYQESMQSYAKILNELKVIASHDPGRESETVEAESRYLQAQSNLVGQQRILETSLSQLSRYTGYQLNPAQLSDPFANITPEILKAKYTSTLEQQNPSYLAQQAEMQRAQAQQKASKAKRLPSINLVAETDRHGGYEASVNVSWNFFDPATYYSGVQDLYSVEAAKAKMTEIGRSMQENSQTAEISMQQSLNYLKVSAQQIQSQRNVVVIYQDQFQISRRSLIDVLDAHQTLSNVQISQAAAKGDYREAVLAYLVAQAQLSNWAGVVSLKGL</sequence>
<keyword evidence="5" id="KW-0812">Transmembrane</keyword>
<comment type="similarity">
    <text evidence="2">Belongs to the outer membrane factor (OMF) (TC 1.B.17) family.</text>
</comment>
<organism evidence="9 10">
    <name type="scientific">Lonepinella koalarum</name>
    <dbReference type="NCBI Taxonomy" id="53417"/>
    <lineage>
        <taxon>Bacteria</taxon>
        <taxon>Pseudomonadati</taxon>
        <taxon>Pseudomonadota</taxon>
        <taxon>Gammaproteobacteria</taxon>
        <taxon>Pasteurellales</taxon>
        <taxon>Pasteurellaceae</taxon>
        <taxon>Lonepinella</taxon>
    </lineage>
</organism>
<dbReference type="Proteomes" id="UP000295496">
    <property type="component" value="Unassembled WGS sequence"/>
</dbReference>
<evidence type="ECO:0000313" key="10">
    <source>
        <dbReference type="Proteomes" id="UP000295496"/>
    </source>
</evidence>
<dbReference type="RefSeq" id="WP_132302774.1">
    <property type="nucleotide sequence ID" value="NZ_CP170642.1"/>
</dbReference>
<evidence type="ECO:0000256" key="5">
    <source>
        <dbReference type="ARBA" id="ARBA00022692"/>
    </source>
</evidence>
<keyword evidence="4" id="KW-1134">Transmembrane beta strand</keyword>
<keyword evidence="8" id="KW-0732">Signal</keyword>
<protein>
    <submittedName>
        <fullName evidence="9">Adhesin transport system outer membrane protein</fullName>
    </submittedName>
</protein>
<keyword evidence="7" id="KW-0998">Cell outer membrane</keyword>
<dbReference type="InterPro" id="IPR051906">
    <property type="entry name" value="TolC-like"/>
</dbReference>
<dbReference type="InterPro" id="IPR003423">
    <property type="entry name" value="OMP_efflux"/>
</dbReference>
<evidence type="ECO:0000256" key="3">
    <source>
        <dbReference type="ARBA" id="ARBA00022448"/>
    </source>
</evidence>
<accession>A0A4R1KPN5</accession>
<dbReference type="GO" id="GO:0015288">
    <property type="term" value="F:porin activity"/>
    <property type="evidence" value="ECO:0007669"/>
    <property type="project" value="TreeGrafter"/>
</dbReference>
<dbReference type="Gene3D" id="1.20.1600.10">
    <property type="entry name" value="Outer membrane efflux proteins (OEP)"/>
    <property type="match status" value="1"/>
</dbReference>
<reference evidence="9 10" key="1">
    <citation type="submission" date="2019-03" db="EMBL/GenBank/DDBJ databases">
        <title>Genomic Encyclopedia of Type Strains, Phase IV (KMG-IV): sequencing the most valuable type-strain genomes for metagenomic binning, comparative biology and taxonomic classification.</title>
        <authorList>
            <person name="Goeker M."/>
        </authorList>
    </citation>
    <scope>NUCLEOTIDE SEQUENCE [LARGE SCALE GENOMIC DNA]</scope>
    <source>
        <strain evidence="9 10">DSM 10053</strain>
    </source>
</reference>
<keyword evidence="10" id="KW-1185">Reference proteome</keyword>
<dbReference type="PANTHER" id="PTHR30026:SF20">
    <property type="entry name" value="OUTER MEMBRANE PROTEIN TOLC"/>
    <property type="match status" value="1"/>
</dbReference>
<dbReference type="Pfam" id="PF02321">
    <property type="entry name" value="OEP"/>
    <property type="match status" value="2"/>
</dbReference>
<dbReference type="GO" id="GO:0009279">
    <property type="term" value="C:cell outer membrane"/>
    <property type="evidence" value="ECO:0007669"/>
    <property type="project" value="UniProtKB-SubCell"/>
</dbReference>
<evidence type="ECO:0000313" key="9">
    <source>
        <dbReference type="EMBL" id="TCK66938.1"/>
    </source>
</evidence>
<keyword evidence="6" id="KW-0472">Membrane</keyword>
<evidence type="ECO:0000256" key="2">
    <source>
        <dbReference type="ARBA" id="ARBA00007613"/>
    </source>
</evidence>
<dbReference type="EMBL" id="SMGJ01000009">
    <property type="protein sequence ID" value="TCK66938.1"/>
    <property type="molecule type" value="Genomic_DNA"/>
</dbReference>
<comment type="caution">
    <text evidence="9">The sequence shown here is derived from an EMBL/GenBank/DDBJ whole genome shotgun (WGS) entry which is preliminary data.</text>
</comment>
<comment type="subcellular location">
    <subcellularLocation>
        <location evidence="1">Cell outer membrane</location>
    </subcellularLocation>
</comment>
<name>A0A4R1KPN5_9PAST</name>
<evidence type="ECO:0000256" key="4">
    <source>
        <dbReference type="ARBA" id="ARBA00022452"/>
    </source>
</evidence>
<evidence type="ECO:0000256" key="1">
    <source>
        <dbReference type="ARBA" id="ARBA00004442"/>
    </source>
</evidence>
<dbReference type="AlphaFoldDB" id="A0A4R1KPN5"/>
<dbReference type="PANTHER" id="PTHR30026">
    <property type="entry name" value="OUTER MEMBRANE PROTEIN TOLC"/>
    <property type="match status" value="1"/>
</dbReference>